<feature type="compositionally biased region" description="Low complexity" evidence="3">
    <location>
        <begin position="461"/>
        <end position="488"/>
    </location>
</feature>
<proteinExistence type="evidence at transcript level"/>
<dbReference type="Pfam" id="PF00076">
    <property type="entry name" value="RRM_1"/>
    <property type="match status" value="2"/>
</dbReference>
<feature type="compositionally biased region" description="Polar residues" evidence="3">
    <location>
        <begin position="489"/>
        <end position="542"/>
    </location>
</feature>
<feature type="domain" description="RRM" evidence="4">
    <location>
        <begin position="194"/>
        <end position="264"/>
    </location>
</feature>
<gene>
    <name evidence="5" type="primary">RAVER1</name>
</gene>
<keyword evidence="1 2" id="KW-0694">RNA-binding</keyword>
<feature type="compositionally biased region" description="Low complexity" evidence="3">
    <location>
        <begin position="786"/>
        <end position="809"/>
    </location>
</feature>
<feature type="region of interest" description="Disordered" evidence="3">
    <location>
        <begin position="1253"/>
        <end position="1297"/>
    </location>
</feature>
<feature type="compositionally biased region" description="Low complexity" evidence="3">
    <location>
        <begin position="543"/>
        <end position="556"/>
    </location>
</feature>
<dbReference type="KEGG" id="hmg:100207209"/>
<feature type="compositionally biased region" description="Low complexity" evidence="3">
    <location>
        <begin position="680"/>
        <end position="721"/>
    </location>
</feature>
<dbReference type="InterPro" id="IPR035979">
    <property type="entry name" value="RBD_domain_sf"/>
</dbReference>
<sequence>MQERQIISEQPKISEDEKKKLLAESETSFYYRRRIQIKGLPTNVSEEQVAKILLTSFNYNNIYKDANNTVHILFSVPEQAQKAISQFNGKLFNNQAMAASYSQSTFMLYVGNLAYDCSLEKFRELASQCGAIERIFLVYDKKSGLSKGYGFVEYVNQADAETARTKLVQESKEKKLKIDYAPSGLDSYDKVHSTSLCVENFPPNTSVDEIKELLSSEAKIVFCQIVGDSALVDVETVDEADKVWSELDGSVLGGSLISISFLAPLRTAKSILLKDEVEIPSADSNDENKATKDTANSETVNPLSNKFQKQAAEKVFTQKQPLDTVRTKFEPRGPTGTPNRNLGFQSGNENQNQHVRMGNQNQQMRPGNFNQQGRPGNPNQFPRAGNQQPRSGNPNFRPGNPNQQNRPGNPNQQNRPENPGHQTRPGNPNQQIRPGNPNQQTRPGNPNQQNRPENPGHQTRPGNPNQQIRPGNPNQQNRPGNPNQQIRPDNSNQQIRPGNPNQQYRHGNPNLQNRPDNLNPQNRHENPNQQNRFGNPNQQNRFGNPNQQNRPGNPNQSMWSDNQGHRNQNFRNPNSPLMGNQKQRQNFGPGFQPNDQRFSNPRFPGSPNDQQGHYQNEKFFPPQTHHGGFHQNDSPNNFAQQSSHSNFGQDTPFPSNKEPLGSRQQNSKMMQNPEHRQMLPQKQDFQQPKQQFNQSKNLSNQPSNSLNPPNSWNNANIPNESQNYSDQFSNSYSNQPSSNYGSSNNKANQYSNPYQAPNSNMSQTGYGYNMADQNQQGQTGSQMWGNQNYSQNSQSANSSYDSSQWNSQAQPNFQNSFQPDSMGQQQKEPPWLSNNQQQDTSASSKLSRKSRWGPEQNGLNPAPSSKPEIMENKLNYDPSHSSQGYQAPAAQTNNQPTNWNQMQGYPMQNTWTNPGNDWNQSHSQSQKPDNSQVPTYNVKQQIASSQYPQTNPYNPYSMGAVPSMPSQSSIPPAAASQQPPSQPNASFNQQGYPQAQMTNKTNTAPNMAAAKYPAQAPGSMSMNAYSSPSVVQTGYNQTGSASTLASGYAPTASGALSGVPTASTFPGGVQSSVVPCAVPVVSTPVPNPAAQQYIQYYQQWYASQMATNTPEYASLMGQVSSFANQYFSQGYGQAAALTQGYGQSATPTQGYGQPATVAQSYSQSTTLTQSQTVVTQAVNPTLGSTVQTSTLNSVYGSVQSTQPSTNAVNTTSAVQAQSSVQQQLPAQGYGMQWQQQMQSYQTNQLPAAPAAKSVYTPAVPQSSQAVPPPQQAAQNSAAAVYYQESQGYSQQNKRPRY</sequence>
<dbReference type="OMA" id="NGGHQAS"/>
<feature type="compositionally biased region" description="Polar residues" evidence="3">
    <location>
        <begin position="336"/>
        <end position="388"/>
    </location>
</feature>
<keyword evidence="5" id="KW-0687">Ribonucleoprotein</keyword>
<dbReference type="SMART" id="SM00360">
    <property type="entry name" value="RRM"/>
    <property type="match status" value="3"/>
</dbReference>
<reference evidence="5" key="1">
    <citation type="journal article" date="2013" name="Genome Biol. Evol.">
        <title>Punctuated emergences of genetic and phenotypic innovations in eumetazoan, bilaterian, euteleostome, and hominidae ancestors.</title>
        <authorList>
            <person name="Wenger Y."/>
            <person name="Galliot B."/>
        </authorList>
    </citation>
    <scope>NUCLEOTIDE SEQUENCE</scope>
    <source>
        <tissue evidence="5">Whole animals</tissue>
    </source>
</reference>
<dbReference type="OrthoDB" id="639027at2759"/>
<evidence type="ECO:0000313" key="5">
    <source>
        <dbReference type="EMBL" id="CDG68911.1"/>
    </source>
</evidence>
<dbReference type="InterPro" id="IPR000504">
    <property type="entry name" value="RRM_dom"/>
</dbReference>
<feature type="compositionally biased region" description="Polar residues" evidence="3">
    <location>
        <begin position="1283"/>
        <end position="1297"/>
    </location>
</feature>
<dbReference type="GO" id="GO:0003723">
    <property type="term" value="F:RNA binding"/>
    <property type="evidence" value="ECO:0007669"/>
    <property type="project" value="UniProtKB-UniRule"/>
</dbReference>
<accession>T2MA22</accession>
<feature type="compositionally biased region" description="Polar residues" evidence="3">
    <location>
        <begin position="424"/>
        <end position="452"/>
    </location>
</feature>
<evidence type="ECO:0000256" key="3">
    <source>
        <dbReference type="SAM" id="MobiDB-lite"/>
    </source>
</evidence>
<feature type="compositionally biased region" description="Polar residues" evidence="3">
    <location>
        <begin position="810"/>
        <end position="845"/>
    </location>
</feature>
<evidence type="ECO:0000259" key="4">
    <source>
        <dbReference type="PROSITE" id="PS50102"/>
    </source>
</evidence>
<feature type="compositionally biased region" description="Polar residues" evidence="3">
    <location>
        <begin position="557"/>
        <end position="586"/>
    </location>
</feature>
<feature type="compositionally biased region" description="Low complexity" evidence="3">
    <location>
        <begin position="729"/>
        <end position="745"/>
    </location>
</feature>
<dbReference type="PANTHER" id="PTHR23189">
    <property type="entry name" value="RNA RECOGNITION MOTIF-CONTAINING"/>
    <property type="match status" value="1"/>
</dbReference>
<feature type="compositionally biased region" description="Polar residues" evidence="3">
    <location>
        <begin position="746"/>
        <end position="785"/>
    </location>
</feature>
<dbReference type="InterPro" id="IPR012677">
    <property type="entry name" value="Nucleotide-bd_a/b_plait_sf"/>
</dbReference>
<dbReference type="GO" id="GO:1990904">
    <property type="term" value="C:ribonucleoprotein complex"/>
    <property type="evidence" value="ECO:0007669"/>
    <property type="project" value="UniProtKB-KW"/>
</dbReference>
<evidence type="ECO:0000256" key="2">
    <source>
        <dbReference type="PROSITE-ProRule" id="PRU00176"/>
    </source>
</evidence>
<dbReference type="Gene3D" id="3.30.70.330">
    <property type="match status" value="3"/>
</dbReference>
<feature type="compositionally biased region" description="Low complexity" evidence="3">
    <location>
        <begin position="389"/>
        <end position="420"/>
    </location>
</feature>
<feature type="compositionally biased region" description="Low complexity" evidence="3">
    <location>
        <begin position="962"/>
        <end position="986"/>
    </location>
</feature>
<feature type="compositionally biased region" description="Polar residues" evidence="3">
    <location>
        <begin position="293"/>
        <end position="303"/>
    </location>
</feature>
<feature type="region of interest" description="Disordered" evidence="3">
    <location>
        <begin position="315"/>
        <end position="990"/>
    </location>
</feature>
<feature type="compositionally biased region" description="Low complexity" evidence="3">
    <location>
        <begin position="1257"/>
        <end position="1280"/>
    </location>
</feature>
<feature type="domain" description="RRM" evidence="4">
    <location>
        <begin position="106"/>
        <end position="183"/>
    </location>
</feature>
<organism evidence="5">
    <name type="scientific">Hydra vulgaris</name>
    <name type="common">Hydra</name>
    <name type="synonym">Hydra attenuata</name>
    <dbReference type="NCBI Taxonomy" id="6087"/>
    <lineage>
        <taxon>Eukaryota</taxon>
        <taxon>Metazoa</taxon>
        <taxon>Cnidaria</taxon>
        <taxon>Hydrozoa</taxon>
        <taxon>Hydroidolina</taxon>
        <taxon>Anthoathecata</taxon>
        <taxon>Aplanulata</taxon>
        <taxon>Hydridae</taxon>
        <taxon>Hydra</taxon>
    </lineage>
</organism>
<feature type="compositionally biased region" description="Polar residues" evidence="3">
    <location>
        <begin position="878"/>
        <end position="954"/>
    </location>
</feature>
<dbReference type="SUPFAM" id="SSF54928">
    <property type="entry name" value="RNA-binding domain, RBD"/>
    <property type="match status" value="2"/>
</dbReference>
<feature type="domain" description="RRM" evidence="4">
    <location>
        <begin position="33"/>
        <end position="104"/>
    </location>
</feature>
<dbReference type="EMBL" id="HAAD01002679">
    <property type="protein sequence ID" value="CDG68911.1"/>
    <property type="molecule type" value="mRNA"/>
</dbReference>
<name>T2MA22_HYDVU</name>
<feature type="region of interest" description="Disordered" evidence="3">
    <location>
        <begin position="282"/>
        <end position="303"/>
    </location>
</feature>
<feature type="compositionally biased region" description="Polar residues" evidence="3">
    <location>
        <begin position="631"/>
        <end position="654"/>
    </location>
</feature>
<protein>
    <submittedName>
        <fullName evidence="5">Ribonucleoprotein PTB-binding 1</fullName>
    </submittedName>
</protein>
<evidence type="ECO:0000256" key="1">
    <source>
        <dbReference type="ARBA" id="ARBA00022884"/>
    </source>
</evidence>
<dbReference type="PROSITE" id="PS50102">
    <property type="entry name" value="RRM"/>
    <property type="match status" value="3"/>
</dbReference>